<evidence type="ECO:0000313" key="1">
    <source>
        <dbReference type="EMBL" id="PGS80242.1"/>
    </source>
</evidence>
<proteinExistence type="predicted"/>
<dbReference type="EMBL" id="NULI01000049">
    <property type="protein sequence ID" value="PGS80242.1"/>
    <property type="molecule type" value="Genomic_DNA"/>
</dbReference>
<protein>
    <submittedName>
        <fullName evidence="1">Uncharacterized protein</fullName>
    </submittedName>
</protein>
<dbReference type="AlphaFoldDB" id="A0A9X7GWN4"/>
<name>A0A9X7GWN4_BACCE</name>
<gene>
    <name evidence="1" type="ORF">COC69_09915</name>
</gene>
<comment type="caution">
    <text evidence="1">The sequence shown here is derived from an EMBL/GenBank/DDBJ whole genome shotgun (WGS) entry which is preliminary data.</text>
</comment>
<dbReference type="RefSeq" id="WP_098782578.1">
    <property type="nucleotide sequence ID" value="NZ_NULI01000049.1"/>
</dbReference>
<reference evidence="1 2" key="1">
    <citation type="submission" date="2017-09" db="EMBL/GenBank/DDBJ databases">
        <title>Large-scale bioinformatics analysis of Bacillus genomes uncovers conserved roles of natural products in bacterial physiology.</title>
        <authorList>
            <consortium name="Agbiome Team Llc"/>
            <person name="Bleich R.M."/>
            <person name="Grubbs K.J."/>
            <person name="Santa Maria K.C."/>
            <person name="Allen S.E."/>
            <person name="Farag S."/>
            <person name="Shank E.A."/>
            <person name="Bowers A."/>
        </authorList>
    </citation>
    <scope>NUCLEOTIDE SEQUENCE [LARGE SCALE GENOMIC DNA]</scope>
    <source>
        <strain evidence="1 2">AFS041711</strain>
    </source>
</reference>
<evidence type="ECO:0000313" key="2">
    <source>
        <dbReference type="Proteomes" id="UP000224203"/>
    </source>
</evidence>
<dbReference type="Proteomes" id="UP000224203">
    <property type="component" value="Unassembled WGS sequence"/>
</dbReference>
<accession>A0A9X7GWN4</accession>
<organism evidence="1 2">
    <name type="scientific">Bacillus cereus</name>
    <dbReference type="NCBI Taxonomy" id="1396"/>
    <lineage>
        <taxon>Bacteria</taxon>
        <taxon>Bacillati</taxon>
        <taxon>Bacillota</taxon>
        <taxon>Bacilli</taxon>
        <taxon>Bacillales</taxon>
        <taxon>Bacillaceae</taxon>
        <taxon>Bacillus</taxon>
        <taxon>Bacillus cereus group</taxon>
    </lineage>
</organism>
<sequence length="145" mass="16918">MDEALHREFEDLTFPNDITDLYAKIIVADPWLGNVLFFIARRLELNKQAGIEMYGVTVTDIVDNLSVTRPVQHKGENNQLEYKKEKTNIDRKHAERIITNLRNMSLCFYSRPAGRTNFYFVTVRGLQVLERATQLLKNNEKISEE</sequence>